<evidence type="ECO:0000256" key="6">
    <source>
        <dbReference type="ARBA" id="ARBA00022989"/>
    </source>
</evidence>
<comment type="similarity">
    <text evidence="2">Belongs to the auxin efflux carrier (TC 2.A.69) family.</text>
</comment>
<dbReference type="InterPro" id="IPR038770">
    <property type="entry name" value="Na+/solute_symporter_sf"/>
</dbReference>
<dbReference type="Proteomes" id="UP000014634">
    <property type="component" value="Unassembled WGS sequence"/>
</dbReference>
<gene>
    <name evidence="9" type="ORF">HMPREF9195_01971</name>
</gene>
<organism evidence="9 10">
    <name type="scientific">Treponema medium ATCC 700293</name>
    <dbReference type="NCBI Taxonomy" id="1125700"/>
    <lineage>
        <taxon>Bacteria</taxon>
        <taxon>Pseudomonadati</taxon>
        <taxon>Spirochaetota</taxon>
        <taxon>Spirochaetia</taxon>
        <taxon>Spirochaetales</taxon>
        <taxon>Treponemataceae</taxon>
        <taxon>Treponema</taxon>
    </lineage>
</organism>
<feature type="transmembrane region" description="Helical" evidence="8">
    <location>
        <begin position="226"/>
        <end position="249"/>
    </location>
</feature>
<dbReference type="AlphaFoldDB" id="A0AA87NL34"/>
<evidence type="ECO:0000313" key="9">
    <source>
        <dbReference type="EMBL" id="EPF28279.1"/>
    </source>
</evidence>
<keyword evidence="3" id="KW-0813">Transport</keyword>
<dbReference type="Pfam" id="PF03547">
    <property type="entry name" value="Mem_trans"/>
    <property type="match status" value="1"/>
</dbReference>
<evidence type="ECO:0000256" key="5">
    <source>
        <dbReference type="ARBA" id="ARBA00022692"/>
    </source>
</evidence>
<reference evidence="9 10" key="1">
    <citation type="submission" date="2013-04" db="EMBL/GenBank/DDBJ databases">
        <title>The Genome Sequence of Treponema medium ATCC 700293.</title>
        <authorList>
            <consortium name="The Broad Institute Genomics Platform"/>
            <person name="Earl A."/>
            <person name="Ward D."/>
            <person name="Feldgarden M."/>
            <person name="Gevers D."/>
            <person name="Leonetti C."/>
            <person name="Blanton J.M."/>
            <person name="Dewhirst F.E."/>
            <person name="Izard J."/>
            <person name="Walker B."/>
            <person name="Young S."/>
            <person name="Zeng Q."/>
            <person name="Gargeya S."/>
            <person name="Fitzgerald M."/>
            <person name="Haas B."/>
            <person name="Abouelleil A."/>
            <person name="Allen A.W."/>
            <person name="Alvarado L."/>
            <person name="Arachchi H.M."/>
            <person name="Berlin A.M."/>
            <person name="Chapman S.B."/>
            <person name="Gainer-Dewar J."/>
            <person name="Goldberg J."/>
            <person name="Griggs A."/>
            <person name="Gujja S."/>
            <person name="Hansen M."/>
            <person name="Howarth C."/>
            <person name="Imamovic A."/>
            <person name="Ireland A."/>
            <person name="Larimer J."/>
            <person name="McCowan C."/>
            <person name="Murphy C."/>
            <person name="Pearson M."/>
            <person name="Poon T.W."/>
            <person name="Priest M."/>
            <person name="Roberts A."/>
            <person name="Saif S."/>
            <person name="Shea T."/>
            <person name="Sisk P."/>
            <person name="Sykes S."/>
            <person name="Wortman J."/>
            <person name="Nusbaum C."/>
            <person name="Birren B."/>
        </authorList>
    </citation>
    <scope>NUCLEOTIDE SEQUENCE [LARGE SCALE GENOMIC DNA]</scope>
    <source>
        <strain evidence="9 10">ATCC 700293</strain>
    </source>
</reference>
<evidence type="ECO:0008006" key="11">
    <source>
        <dbReference type="Google" id="ProtNLM"/>
    </source>
</evidence>
<keyword evidence="7 8" id="KW-0472">Membrane</keyword>
<feature type="transmembrane region" description="Helical" evidence="8">
    <location>
        <begin position="68"/>
        <end position="91"/>
    </location>
</feature>
<comment type="caution">
    <text evidence="9">The sequence shown here is derived from an EMBL/GenBank/DDBJ whole genome shotgun (WGS) entry which is preliminary data.</text>
</comment>
<evidence type="ECO:0000256" key="3">
    <source>
        <dbReference type="ARBA" id="ARBA00022448"/>
    </source>
</evidence>
<dbReference type="PANTHER" id="PTHR36838">
    <property type="entry name" value="AUXIN EFFLUX CARRIER FAMILY PROTEIN"/>
    <property type="match status" value="1"/>
</dbReference>
<protein>
    <recommendedName>
        <fullName evidence="11">Auxin efflux carrier</fullName>
    </recommendedName>
</protein>
<feature type="transmembrane region" description="Helical" evidence="8">
    <location>
        <begin position="287"/>
        <end position="309"/>
    </location>
</feature>
<keyword evidence="6 8" id="KW-1133">Transmembrane helix</keyword>
<comment type="subcellular location">
    <subcellularLocation>
        <location evidence="1">Cell membrane</location>
        <topology evidence="1">Multi-pass membrane protein</topology>
    </subcellularLocation>
</comment>
<feature type="transmembrane region" description="Helical" evidence="8">
    <location>
        <begin position="255"/>
        <end position="275"/>
    </location>
</feature>
<evidence type="ECO:0000256" key="2">
    <source>
        <dbReference type="ARBA" id="ARBA00010145"/>
    </source>
</evidence>
<feature type="transmembrane region" description="Helical" evidence="8">
    <location>
        <begin position="127"/>
        <end position="153"/>
    </location>
</feature>
<evidence type="ECO:0000256" key="4">
    <source>
        <dbReference type="ARBA" id="ARBA00022475"/>
    </source>
</evidence>
<sequence length="312" mass="34092">MESFFVAFNAVMPVVLLVVFGYFLKQQGYFSKETIAQLNKLCFDLLLPIVTFNNIRKTNLNEVFDLRFVLYAAGSIVAAIFLLVFIVPLFEKDKKKQGVMIQGTFRSNFVMLGIPLSSYIAGENSAVLASMLIMIIIPIFNAAAVVLLSIYGGCAVNKKKLIIDVLKNHMVIASIVGIMMSLLHPPIPHFLDKSLMDIGKVGSIFPIIVLGAMLDFSKVSANFKNLLITVAGKLIGMPLIFITLAVYLGFRANEIVALIALYGSPTAVISAVMAEQLGCDYELAAQVVIFSTVLSCITIFGIVFILSFLKVI</sequence>
<dbReference type="EMBL" id="ATFE01000013">
    <property type="protein sequence ID" value="EPF28279.1"/>
    <property type="molecule type" value="Genomic_DNA"/>
</dbReference>
<evidence type="ECO:0000256" key="7">
    <source>
        <dbReference type="ARBA" id="ARBA00023136"/>
    </source>
</evidence>
<keyword evidence="4" id="KW-1003">Cell membrane</keyword>
<dbReference type="InterPro" id="IPR004776">
    <property type="entry name" value="Mem_transp_PIN-like"/>
</dbReference>
<evidence type="ECO:0000256" key="8">
    <source>
        <dbReference type="SAM" id="Phobius"/>
    </source>
</evidence>
<dbReference type="GO" id="GO:0005886">
    <property type="term" value="C:plasma membrane"/>
    <property type="evidence" value="ECO:0007669"/>
    <property type="project" value="UniProtKB-SubCell"/>
</dbReference>
<feature type="transmembrane region" description="Helical" evidence="8">
    <location>
        <begin position="103"/>
        <end position="121"/>
    </location>
</feature>
<keyword evidence="5 8" id="KW-0812">Transmembrane</keyword>
<feature type="transmembrane region" description="Helical" evidence="8">
    <location>
        <begin position="165"/>
        <end position="183"/>
    </location>
</feature>
<proteinExistence type="inferred from homology"/>
<accession>A0AA87NL34</accession>
<evidence type="ECO:0000313" key="10">
    <source>
        <dbReference type="Proteomes" id="UP000014634"/>
    </source>
</evidence>
<dbReference type="PANTHER" id="PTHR36838:SF4">
    <property type="entry name" value="AUXIN EFFLUX CARRIER FAMILY PROTEIN"/>
    <property type="match status" value="1"/>
</dbReference>
<dbReference type="GO" id="GO:0055085">
    <property type="term" value="P:transmembrane transport"/>
    <property type="evidence" value="ECO:0007669"/>
    <property type="project" value="InterPro"/>
</dbReference>
<evidence type="ECO:0000256" key="1">
    <source>
        <dbReference type="ARBA" id="ARBA00004651"/>
    </source>
</evidence>
<dbReference type="Gene3D" id="1.20.1530.20">
    <property type="match status" value="1"/>
</dbReference>
<feature type="transmembrane region" description="Helical" evidence="8">
    <location>
        <begin position="6"/>
        <end position="24"/>
    </location>
</feature>
<dbReference type="RefSeq" id="WP_016523903.1">
    <property type="nucleotide sequence ID" value="NZ_KE332517.1"/>
</dbReference>
<name>A0AA87NL34_TREMD</name>